<evidence type="ECO:0000313" key="2">
    <source>
        <dbReference type="Proteomes" id="UP000013909"/>
    </source>
</evidence>
<dbReference type="Proteomes" id="UP000013909">
    <property type="component" value="Unassembled WGS sequence"/>
</dbReference>
<protein>
    <submittedName>
        <fullName evidence="1">Uncharacterized protein</fullName>
    </submittedName>
</protein>
<proteinExistence type="predicted"/>
<accession>R7ZLW0</accession>
<dbReference type="InterPro" id="IPR013783">
    <property type="entry name" value="Ig-like_fold"/>
</dbReference>
<name>R7ZLW0_9BACT</name>
<dbReference type="AlphaFoldDB" id="R7ZLW0"/>
<sequence>MVEFLERGTAELILQDANGTTNAYTVDLHIPETLVVSEQTMVFNSTNDEIPDGAIEFVIENSGDFTYSWTGPDDFHSEEPAIYGLKDGIYTVTVTDEFGCHSIYEFQLPAFVTLPLSVDFSRWKYDQSVGGVELGWRVLDANREYVFYIQRSKDGVEHFEDIGTVKGGTGGSTVDVFRFVDHLTDGVGGRYYYRIVVRGVNDQKNALFSEIRMVQVPRTTESGSWKLFPNPVVGNALLLQYTGSRFAGDHLIHVKVFSPTSGTVWVWEGNLGRVDLSDSLSKLPKGLFFVELYYAGQREVFKVVH</sequence>
<dbReference type="Gene3D" id="2.60.40.10">
    <property type="entry name" value="Immunoglobulins"/>
    <property type="match status" value="1"/>
</dbReference>
<organism evidence="1 2">
    <name type="scientific">Lunatimonas lonarensis</name>
    <dbReference type="NCBI Taxonomy" id="1232681"/>
    <lineage>
        <taxon>Bacteria</taxon>
        <taxon>Pseudomonadati</taxon>
        <taxon>Bacteroidota</taxon>
        <taxon>Cytophagia</taxon>
        <taxon>Cytophagales</taxon>
        <taxon>Cyclobacteriaceae</taxon>
    </lineage>
</organism>
<keyword evidence="2" id="KW-1185">Reference proteome</keyword>
<dbReference type="STRING" id="1232681.ADIS_4513"/>
<dbReference type="EMBL" id="AQHR01000112">
    <property type="protein sequence ID" value="EON75024.1"/>
    <property type="molecule type" value="Genomic_DNA"/>
</dbReference>
<evidence type="ECO:0000313" key="1">
    <source>
        <dbReference type="EMBL" id="EON75024.1"/>
    </source>
</evidence>
<gene>
    <name evidence="1" type="ORF">ADIS_4513</name>
</gene>
<comment type="caution">
    <text evidence="1">The sequence shown here is derived from an EMBL/GenBank/DDBJ whole genome shotgun (WGS) entry which is preliminary data.</text>
</comment>
<reference evidence="1 2" key="1">
    <citation type="submission" date="2013-02" db="EMBL/GenBank/DDBJ databases">
        <title>A novel strain isolated from Lonar lake, Maharashtra, India.</title>
        <authorList>
            <person name="Singh A."/>
        </authorList>
    </citation>
    <scope>NUCLEOTIDE SEQUENCE [LARGE SCALE GENOMIC DNA]</scope>
    <source>
        <strain evidence="1 2">AK24</strain>
    </source>
</reference>